<evidence type="ECO:0000313" key="2">
    <source>
        <dbReference type="EMBL" id="GIY21521.1"/>
    </source>
</evidence>
<comment type="caution">
    <text evidence="2">The sequence shown here is derived from an EMBL/GenBank/DDBJ whole genome shotgun (WGS) entry which is preliminary data.</text>
</comment>
<gene>
    <name evidence="2" type="ORF">CDAR_18651</name>
</gene>
<protein>
    <submittedName>
        <fullName evidence="2">Uncharacterized protein</fullName>
    </submittedName>
</protein>
<accession>A0AAV4RMJ1</accession>
<dbReference type="Proteomes" id="UP001054837">
    <property type="component" value="Unassembled WGS sequence"/>
</dbReference>
<evidence type="ECO:0000313" key="3">
    <source>
        <dbReference type="Proteomes" id="UP001054837"/>
    </source>
</evidence>
<dbReference type="AlphaFoldDB" id="A0AAV4RMJ1"/>
<organism evidence="2 3">
    <name type="scientific">Caerostris darwini</name>
    <dbReference type="NCBI Taxonomy" id="1538125"/>
    <lineage>
        <taxon>Eukaryota</taxon>
        <taxon>Metazoa</taxon>
        <taxon>Ecdysozoa</taxon>
        <taxon>Arthropoda</taxon>
        <taxon>Chelicerata</taxon>
        <taxon>Arachnida</taxon>
        <taxon>Araneae</taxon>
        <taxon>Araneomorphae</taxon>
        <taxon>Entelegynae</taxon>
        <taxon>Araneoidea</taxon>
        <taxon>Araneidae</taxon>
        <taxon>Caerostris</taxon>
    </lineage>
</organism>
<name>A0AAV4RMJ1_9ARAC</name>
<sequence length="107" mass="11473">MGKNGKKIEPTEQKAGAARETAKDVLPVRSGNYMLRLLISNCNRLPSSPAVDVKVCRSGSENPSPGYYFVCCHPSPSSHSQHSIPNQRMRIPCACAKVSSSGTPPTC</sequence>
<feature type="region of interest" description="Disordered" evidence="1">
    <location>
        <begin position="1"/>
        <end position="23"/>
    </location>
</feature>
<reference evidence="2 3" key="1">
    <citation type="submission" date="2021-06" db="EMBL/GenBank/DDBJ databases">
        <title>Caerostris darwini draft genome.</title>
        <authorList>
            <person name="Kono N."/>
            <person name="Arakawa K."/>
        </authorList>
    </citation>
    <scope>NUCLEOTIDE SEQUENCE [LARGE SCALE GENOMIC DNA]</scope>
</reference>
<evidence type="ECO:0000256" key="1">
    <source>
        <dbReference type="SAM" id="MobiDB-lite"/>
    </source>
</evidence>
<dbReference type="EMBL" id="BPLQ01006312">
    <property type="protein sequence ID" value="GIY21521.1"/>
    <property type="molecule type" value="Genomic_DNA"/>
</dbReference>
<proteinExistence type="predicted"/>
<feature type="compositionally biased region" description="Basic and acidic residues" evidence="1">
    <location>
        <begin position="1"/>
        <end position="12"/>
    </location>
</feature>
<keyword evidence="3" id="KW-1185">Reference proteome</keyword>